<sequence length="32" mass="3648">MWIVSPIVYTYLVCEFLCKCICTGQASLFVLC</sequence>
<organism evidence="1">
    <name type="scientific">Anguilla anguilla</name>
    <name type="common">European freshwater eel</name>
    <name type="synonym">Muraena anguilla</name>
    <dbReference type="NCBI Taxonomy" id="7936"/>
    <lineage>
        <taxon>Eukaryota</taxon>
        <taxon>Metazoa</taxon>
        <taxon>Chordata</taxon>
        <taxon>Craniata</taxon>
        <taxon>Vertebrata</taxon>
        <taxon>Euteleostomi</taxon>
        <taxon>Actinopterygii</taxon>
        <taxon>Neopterygii</taxon>
        <taxon>Teleostei</taxon>
        <taxon>Anguilliformes</taxon>
        <taxon>Anguillidae</taxon>
        <taxon>Anguilla</taxon>
    </lineage>
</organism>
<name>A0A0E9PWW4_ANGAN</name>
<dbReference type="AlphaFoldDB" id="A0A0E9PWW4"/>
<dbReference type="EMBL" id="GBXM01099825">
    <property type="protein sequence ID" value="JAH08752.1"/>
    <property type="molecule type" value="Transcribed_RNA"/>
</dbReference>
<reference evidence="1" key="2">
    <citation type="journal article" date="2015" name="Fish Shellfish Immunol.">
        <title>Early steps in the European eel (Anguilla anguilla)-Vibrio vulnificus interaction in the gills: Role of the RtxA13 toxin.</title>
        <authorList>
            <person name="Callol A."/>
            <person name="Pajuelo D."/>
            <person name="Ebbesson L."/>
            <person name="Teles M."/>
            <person name="MacKenzie S."/>
            <person name="Amaro C."/>
        </authorList>
    </citation>
    <scope>NUCLEOTIDE SEQUENCE</scope>
</reference>
<evidence type="ECO:0000313" key="1">
    <source>
        <dbReference type="EMBL" id="JAH08752.1"/>
    </source>
</evidence>
<accession>A0A0E9PWW4</accession>
<proteinExistence type="predicted"/>
<reference evidence="1" key="1">
    <citation type="submission" date="2014-11" db="EMBL/GenBank/DDBJ databases">
        <authorList>
            <person name="Amaro Gonzalez C."/>
        </authorList>
    </citation>
    <scope>NUCLEOTIDE SEQUENCE</scope>
</reference>
<protein>
    <submittedName>
        <fullName evidence="1">Uncharacterized protein</fullName>
    </submittedName>
</protein>